<reference evidence="1" key="1">
    <citation type="journal article" date="2023" name="G3 (Bethesda)">
        <title>A reference genome for the long-term kleptoplast-retaining sea slug Elysia crispata morphotype clarki.</title>
        <authorList>
            <person name="Eastman K.E."/>
            <person name="Pendleton A.L."/>
            <person name="Shaikh M.A."/>
            <person name="Suttiyut T."/>
            <person name="Ogas R."/>
            <person name="Tomko P."/>
            <person name="Gavelis G."/>
            <person name="Widhalm J.R."/>
            <person name="Wisecaver J.H."/>
        </authorList>
    </citation>
    <scope>NUCLEOTIDE SEQUENCE</scope>
    <source>
        <strain evidence="1">ECLA1</strain>
    </source>
</reference>
<protein>
    <submittedName>
        <fullName evidence="1">Uncharacterized protein</fullName>
    </submittedName>
</protein>
<evidence type="ECO:0000313" key="2">
    <source>
        <dbReference type="Proteomes" id="UP001283361"/>
    </source>
</evidence>
<dbReference type="EMBL" id="JAWDGP010001758">
    <property type="protein sequence ID" value="KAK3788464.1"/>
    <property type="molecule type" value="Genomic_DNA"/>
</dbReference>
<evidence type="ECO:0000313" key="1">
    <source>
        <dbReference type="EMBL" id="KAK3788464.1"/>
    </source>
</evidence>
<accession>A0AAE1AIC6</accession>
<gene>
    <name evidence="1" type="ORF">RRG08_004759</name>
</gene>
<keyword evidence="2" id="KW-1185">Reference proteome</keyword>
<proteinExistence type="predicted"/>
<organism evidence="1 2">
    <name type="scientific">Elysia crispata</name>
    <name type="common">lettuce slug</name>
    <dbReference type="NCBI Taxonomy" id="231223"/>
    <lineage>
        <taxon>Eukaryota</taxon>
        <taxon>Metazoa</taxon>
        <taxon>Spiralia</taxon>
        <taxon>Lophotrochozoa</taxon>
        <taxon>Mollusca</taxon>
        <taxon>Gastropoda</taxon>
        <taxon>Heterobranchia</taxon>
        <taxon>Euthyneura</taxon>
        <taxon>Panpulmonata</taxon>
        <taxon>Sacoglossa</taxon>
        <taxon>Placobranchoidea</taxon>
        <taxon>Plakobranchidae</taxon>
        <taxon>Elysia</taxon>
    </lineage>
</organism>
<dbReference type="Proteomes" id="UP001283361">
    <property type="component" value="Unassembled WGS sequence"/>
</dbReference>
<sequence>MDAALKLRKEDQVVFMDDNLSGNRRVSLVTISSFLHQHPGWQCGPRLCQQRTTTVKENNKTEAAHKTTWNKRASYFPQVPAGILHRDAGRKHQISSVNSVDRQQQYRLETEMLGLHVFTCSPRQRHSETLREEEYCS</sequence>
<dbReference type="AlphaFoldDB" id="A0AAE1AIC6"/>
<name>A0AAE1AIC6_9GAST</name>
<comment type="caution">
    <text evidence="1">The sequence shown here is derived from an EMBL/GenBank/DDBJ whole genome shotgun (WGS) entry which is preliminary data.</text>
</comment>